<dbReference type="Gene3D" id="1.25.40.10">
    <property type="entry name" value="Tetratricopeptide repeat domain"/>
    <property type="match status" value="2"/>
</dbReference>
<dbReference type="InParanoid" id="A0A507APU6"/>
<feature type="compositionally biased region" description="Polar residues" evidence="3">
    <location>
        <begin position="753"/>
        <end position="790"/>
    </location>
</feature>
<feature type="compositionally biased region" description="Low complexity" evidence="3">
    <location>
        <begin position="888"/>
        <end position="901"/>
    </location>
</feature>
<feature type="region of interest" description="Disordered" evidence="3">
    <location>
        <begin position="718"/>
        <end position="843"/>
    </location>
</feature>
<comment type="function">
    <text evidence="1">Involved in endocytosis.</text>
</comment>
<evidence type="ECO:0000313" key="4">
    <source>
        <dbReference type="EMBL" id="TPX09793.1"/>
    </source>
</evidence>
<dbReference type="InterPro" id="IPR011990">
    <property type="entry name" value="TPR-like_helical_dom_sf"/>
</dbReference>
<evidence type="ECO:0008006" key="6">
    <source>
        <dbReference type="Google" id="ProtNLM"/>
    </source>
</evidence>
<dbReference type="OrthoDB" id="29013at2759"/>
<dbReference type="EMBL" id="SKBQ01000062">
    <property type="protein sequence ID" value="TPX09793.1"/>
    <property type="molecule type" value="Genomic_DNA"/>
</dbReference>
<comment type="similarity">
    <text evidence="2">Belongs to the YPP1 family.</text>
</comment>
<dbReference type="STRING" id="1093900.A0A507APU6"/>
<reference evidence="4 5" key="1">
    <citation type="submission" date="2019-06" db="EMBL/GenBank/DDBJ databases">
        <title>Draft genome sequence of the filamentous fungus Phialemoniopsis curvata isolated from diesel fuel.</title>
        <authorList>
            <person name="Varaljay V.A."/>
            <person name="Lyon W.J."/>
            <person name="Crouch A.L."/>
            <person name="Drake C.E."/>
            <person name="Hollomon J.M."/>
            <person name="Nadeau L.J."/>
            <person name="Nunn H.S."/>
            <person name="Stevenson B.S."/>
            <person name="Bojanowski C.L."/>
            <person name="Crookes-Goodson W.J."/>
        </authorList>
    </citation>
    <scope>NUCLEOTIDE SEQUENCE [LARGE SCALE GENOMIC DNA]</scope>
    <source>
        <strain evidence="4 5">D216</strain>
    </source>
</reference>
<organism evidence="4 5">
    <name type="scientific">Thyridium curvatum</name>
    <dbReference type="NCBI Taxonomy" id="1093900"/>
    <lineage>
        <taxon>Eukaryota</taxon>
        <taxon>Fungi</taxon>
        <taxon>Dikarya</taxon>
        <taxon>Ascomycota</taxon>
        <taxon>Pezizomycotina</taxon>
        <taxon>Sordariomycetes</taxon>
        <taxon>Sordariomycetidae</taxon>
        <taxon>Thyridiales</taxon>
        <taxon>Thyridiaceae</taxon>
        <taxon>Thyridium</taxon>
    </lineage>
</organism>
<dbReference type="Proteomes" id="UP000319257">
    <property type="component" value="Unassembled WGS sequence"/>
</dbReference>
<evidence type="ECO:0000256" key="2">
    <source>
        <dbReference type="ARBA" id="ARBA00038251"/>
    </source>
</evidence>
<dbReference type="PANTHER" id="PTHR23083">
    <property type="entry name" value="TETRATRICOPEPTIDE REPEAT PROTEIN, TPR"/>
    <property type="match status" value="1"/>
</dbReference>
<feature type="region of interest" description="Disordered" evidence="3">
    <location>
        <begin position="1083"/>
        <end position="1139"/>
    </location>
</feature>
<comment type="caution">
    <text evidence="4">The sequence shown here is derived from an EMBL/GenBank/DDBJ whole genome shotgun (WGS) entry which is preliminary data.</text>
</comment>
<dbReference type="InterPro" id="IPR051722">
    <property type="entry name" value="Endocytosis_PI4K-reg_protein"/>
</dbReference>
<feature type="region of interest" description="Disordered" evidence="3">
    <location>
        <begin position="871"/>
        <end position="901"/>
    </location>
</feature>
<dbReference type="AlphaFoldDB" id="A0A507APU6"/>
<dbReference type="SMART" id="SM00028">
    <property type="entry name" value="TPR"/>
    <property type="match status" value="4"/>
</dbReference>
<dbReference type="PANTHER" id="PTHR23083:SF464">
    <property type="entry name" value="TETRATRICOPEPTIDE REPEAT DOMAIN 7, ISOFORM A"/>
    <property type="match status" value="1"/>
</dbReference>
<dbReference type="SUPFAM" id="SSF48452">
    <property type="entry name" value="TPR-like"/>
    <property type="match status" value="1"/>
</dbReference>
<gene>
    <name evidence="4" type="ORF">E0L32_008984</name>
</gene>
<evidence type="ECO:0000313" key="5">
    <source>
        <dbReference type="Proteomes" id="UP000319257"/>
    </source>
</evidence>
<name>A0A507APU6_9PEZI</name>
<protein>
    <recommendedName>
        <fullName evidence="6">Filamentation protein</fullName>
    </recommendedName>
</protein>
<sequence>MKHDPAKAAQYISQLDAARCNGNWEAVPELVRKIKKHAPERACLVLTAETEVAIEKATRNLPVAEKSSPAITAKDLDASSLLPKLLSAVDGETDHLEDRFQAQVCVGWLHWVVGEYSLAAVRLPKGFEQDNTLTENPEKVSEWTRVCAMKSAYLRANCLARNGQRQEALAVFEEGLPALSSTWGGPQAKTQPRYWSELFLTEFCMLSSRTVELEETSLEDANCLAGYRSWAKYWEASKGASLPGGYGFRGSVARRRIWFEYYSALSTILQSDLPFPTGHVPKISNDSSARNQLRIELKKVEAAYEALLLKETEFPRADEEREEVEIFTNLVVKNWTILSGRGWIDQDLGQGGKETLSRGVLDILYRASMKTYHSTSILRHLFIVHLSVAEFDLAFKAFDSYLSLVKKGKARVAKTGHQEPSLDDDATLIETISTCINALCRYGDRQAAEKARELSIELEQTLHKLSAKPGSHSPAMDEGSIPLTNSGQSFPPRVEALAWQALGLAHAQWARVTYESSTRVDIRSKAISCLRKSLSPEYGLVADLRSMFALAVLLAEQRELTTAIELVKTTLLANKSPTEGLEIYHGRYWKERALIPLWHLLSLLLSARQDYIMAARACEGALEQFKDPTILFGTEQLYRSDHLNEAEEMNGKVHEGSRGVVDDMDDYEKEGILEVKMTQLALLEVMEGPTTAVNASLELLSLFNRLFGDLQPRAALAAPKTTEVPKSSAGTLRSIKGSIFGRSSEKSGRPGTRRTSIMSNNEKPGQGVSRPTTMQTVASTQAPTIQITRENGTRDEPARARTSAGTNDRRSQSHKRSSLRKRDSSGHRRRASSIGAVPHQPTVVDGENYFTPVGDSYQGLDFFQFANRRQASSGGPPVSMKRHLSHMDSYTSSRSRTSDGGEVSVESVESTSNLLPLVQFSKEHHRRRRGAILVKVWLMIARFYRKAEMHDDATKAVIEAQKLVQTLETEITKESPDSAALRRIGWGGKKCVDELWGDVLAEMGQLSLARDAVFVARGEFETALTHFPDHPKAIVGLSNVLLDIYCENVLPPPVIPPMKLADGSAPTMHTSESLIPNPEVVRRPKKAVQSPFPTAPLGLNKTQSGDSKEGNKDALFNDEDGEWTTGKPKSTSELPPPYKATSFPAMDRLAARDRAHALLSGLTKLGTGWNYSEAWFALARAYEESDQLDKAKEVLWWCVELEEGMAVREWECVGTSGYVL</sequence>
<evidence type="ECO:0000256" key="3">
    <source>
        <dbReference type="SAM" id="MobiDB-lite"/>
    </source>
</evidence>
<keyword evidence="5" id="KW-1185">Reference proteome</keyword>
<dbReference type="GeneID" id="41976431"/>
<accession>A0A507APU6</accession>
<evidence type="ECO:0000256" key="1">
    <source>
        <dbReference type="ARBA" id="ARBA00002550"/>
    </source>
</evidence>
<proteinExistence type="inferred from homology"/>
<dbReference type="InterPro" id="IPR019734">
    <property type="entry name" value="TPR_rpt"/>
</dbReference>
<dbReference type="RefSeq" id="XP_030991504.1">
    <property type="nucleotide sequence ID" value="XM_031143900.1"/>
</dbReference>